<evidence type="ECO:0000256" key="1">
    <source>
        <dbReference type="SAM" id="MobiDB-lite"/>
    </source>
</evidence>
<feature type="compositionally biased region" description="Basic residues" evidence="1">
    <location>
        <begin position="39"/>
        <end position="48"/>
    </location>
</feature>
<dbReference type="Gene3D" id="3.40.50.150">
    <property type="entry name" value="Vaccinia Virus protein VP39"/>
    <property type="match status" value="1"/>
</dbReference>
<feature type="region of interest" description="Disordered" evidence="1">
    <location>
        <begin position="1"/>
        <end position="139"/>
    </location>
</feature>
<protein>
    <recommendedName>
        <fullName evidence="4">Class I SAM-dependent methyltransferase</fullName>
    </recommendedName>
</protein>
<gene>
    <name evidence="2" type="ORF">EU555_17425</name>
</gene>
<feature type="compositionally biased region" description="Basic and acidic residues" evidence="1">
    <location>
        <begin position="17"/>
        <end position="38"/>
    </location>
</feature>
<evidence type="ECO:0008006" key="4">
    <source>
        <dbReference type="Google" id="ProtNLM"/>
    </source>
</evidence>
<dbReference type="InterPro" id="IPR029063">
    <property type="entry name" value="SAM-dependent_MTases_sf"/>
</dbReference>
<accession>A0A4Z0NNA9</accession>
<reference evidence="2 3" key="1">
    <citation type="submission" date="2019-04" db="EMBL/GenBank/DDBJ databases">
        <authorList>
            <person name="Feng G."/>
            <person name="Zhu H."/>
        </authorList>
    </citation>
    <scope>NUCLEOTIDE SEQUENCE [LARGE SCALE GENOMIC DNA]</scope>
    <source>
        <strain evidence="2 3">6HR-1</strain>
    </source>
</reference>
<evidence type="ECO:0000313" key="3">
    <source>
        <dbReference type="Proteomes" id="UP000297535"/>
    </source>
</evidence>
<evidence type="ECO:0000313" key="2">
    <source>
        <dbReference type="EMBL" id="TGD97944.1"/>
    </source>
</evidence>
<dbReference type="RefSeq" id="WP_135416273.1">
    <property type="nucleotide sequence ID" value="NZ_SRLB01000012.1"/>
</dbReference>
<dbReference type="Proteomes" id="UP000297535">
    <property type="component" value="Unassembled WGS sequence"/>
</dbReference>
<keyword evidence="3" id="KW-1185">Reference proteome</keyword>
<sequence>MSDGQAATAKPPGDAVVVDRRPKGKDPGRTGLRPERRAAARSRRRRAERPRLFLSIAPDQPRTRRKNLPGRCPNGLRDGRAGRPRRSRPPESRRALPRRPGRAGGASGDRPGERPLPARDAARGCGASPRRRLREGSRIHTNRLAETSLSCVRAGVRAVDRDDFIPELHTGKDYKDVLGELSRLVSCRRYLEIGVSGGDNFQAITCLEGIGVDPYFALSCNVAAGKRRIYLYQTSSDKFFAKNKFKLMFSRIDLAFLDGMHLYEFLLRDFMNTEAVCRKDSIIAMHDCLPLNDIMISRDMQQAAVESEALPFRHWWTGDVWKLIPILKKYRPDLELDFLNCYPTGLVVVRGLNPRSRILRRNYTSIISEFDAVPNDLDSIRTLYRDMKLGDAADFLEAIRGARPNRR</sequence>
<dbReference type="EMBL" id="SRLB01000012">
    <property type="protein sequence ID" value="TGD97944.1"/>
    <property type="molecule type" value="Genomic_DNA"/>
</dbReference>
<organism evidence="2 3">
    <name type="scientific">Methylobacterium nonmethylotrophicum</name>
    <dbReference type="NCBI Taxonomy" id="1141884"/>
    <lineage>
        <taxon>Bacteria</taxon>
        <taxon>Pseudomonadati</taxon>
        <taxon>Pseudomonadota</taxon>
        <taxon>Alphaproteobacteria</taxon>
        <taxon>Hyphomicrobiales</taxon>
        <taxon>Methylobacteriaceae</taxon>
        <taxon>Methylobacterium</taxon>
    </lineage>
</organism>
<dbReference type="OrthoDB" id="799111at2"/>
<feature type="compositionally biased region" description="Basic and acidic residues" evidence="1">
    <location>
        <begin position="110"/>
        <end position="122"/>
    </location>
</feature>
<comment type="caution">
    <text evidence="2">The sequence shown here is derived from an EMBL/GenBank/DDBJ whole genome shotgun (WGS) entry which is preliminary data.</text>
</comment>
<name>A0A4Z0NNA9_9HYPH</name>
<proteinExistence type="predicted"/>
<dbReference type="SUPFAM" id="SSF53335">
    <property type="entry name" value="S-adenosyl-L-methionine-dependent methyltransferases"/>
    <property type="match status" value="1"/>
</dbReference>
<dbReference type="AlphaFoldDB" id="A0A4Z0NNA9"/>